<protein>
    <submittedName>
        <fullName evidence="2">Uncharacterized protein</fullName>
    </submittedName>
</protein>
<dbReference type="EMBL" id="JAERTY010000007">
    <property type="protein sequence ID" value="MBL1409622.1"/>
    <property type="molecule type" value="Genomic_DNA"/>
</dbReference>
<organism evidence="2 3">
    <name type="scientific">Sphingobacterium faecale</name>
    <dbReference type="NCBI Taxonomy" id="2803775"/>
    <lineage>
        <taxon>Bacteria</taxon>
        <taxon>Pseudomonadati</taxon>
        <taxon>Bacteroidota</taxon>
        <taxon>Sphingobacteriia</taxon>
        <taxon>Sphingobacteriales</taxon>
        <taxon>Sphingobacteriaceae</taxon>
        <taxon>Sphingobacterium</taxon>
    </lineage>
</organism>
<comment type="caution">
    <text evidence="2">The sequence shown here is derived from an EMBL/GenBank/DDBJ whole genome shotgun (WGS) entry which is preliminary data.</text>
</comment>
<sequence length="153" mass="17106">MKAFFLLIGLALCSFGTPSFAQVATEEPTVVDDIQIDVKGVTLTTKGDTATVELYLISYTRGGRELNLNSFASGIVDSKGQPYLYESMRIGKVLVKASDRQNYTHYLLEEDVPVKLVMRTAGWKKQWGMPQQFKLVFEDSGEQGKFLEVIIDL</sequence>
<reference evidence="2 3" key="1">
    <citation type="submission" date="2021-01" db="EMBL/GenBank/DDBJ databases">
        <title>C459-1 draft genome sequence.</title>
        <authorList>
            <person name="Zhang X.-F."/>
        </authorList>
    </citation>
    <scope>NUCLEOTIDE SEQUENCE [LARGE SCALE GENOMIC DNA]</scope>
    <source>
        <strain evidence="3">C459-1</strain>
    </source>
</reference>
<evidence type="ECO:0000256" key="1">
    <source>
        <dbReference type="SAM" id="SignalP"/>
    </source>
</evidence>
<proteinExistence type="predicted"/>
<evidence type="ECO:0000313" key="3">
    <source>
        <dbReference type="Proteomes" id="UP000625283"/>
    </source>
</evidence>
<name>A0ABS1R4I2_9SPHI</name>
<dbReference type="RefSeq" id="WP_202103370.1">
    <property type="nucleotide sequence ID" value="NZ_JAERTY010000007.1"/>
</dbReference>
<feature type="signal peptide" evidence="1">
    <location>
        <begin position="1"/>
        <end position="21"/>
    </location>
</feature>
<feature type="chain" id="PRO_5046659009" evidence="1">
    <location>
        <begin position="22"/>
        <end position="153"/>
    </location>
</feature>
<gene>
    <name evidence="2" type="ORF">JKG61_12745</name>
</gene>
<keyword evidence="1" id="KW-0732">Signal</keyword>
<dbReference type="Proteomes" id="UP000625283">
    <property type="component" value="Unassembled WGS sequence"/>
</dbReference>
<evidence type="ECO:0000313" key="2">
    <source>
        <dbReference type="EMBL" id="MBL1409622.1"/>
    </source>
</evidence>
<accession>A0ABS1R4I2</accession>
<keyword evidence="3" id="KW-1185">Reference proteome</keyword>